<feature type="binding site" evidence="11">
    <location>
        <position position="351"/>
    </location>
    <ligand>
        <name>L-glutamine</name>
        <dbReference type="ChEBI" id="CHEBI:58359"/>
    </ligand>
</feature>
<dbReference type="EC" id="6.3.4.2" evidence="11"/>
<dbReference type="CDD" id="cd03113">
    <property type="entry name" value="CTPS_N"/>
    <property type="match status" value="1"/>
</dbReference>
<feature type="binding site" evidence="11">
    <location>
        <position position="70"/>
    </location>
    <ligand>
        <name>Mg(2+)</name>
        <dbReference type="ChEBI" id="CHEBI:18420"/>
    </ligand>
</feature>
<comment type="subunit">
    <text evidence="11">Homotetramer.</text>
</comment>
<reference evidence="14 15" key="2">
    <citation type="journal article" date="2008" name="Int. J. Syst. Evol. Microbiol.">
        <title>Methanocella paludicola gen. nov., sp. nov., a methane-producing archaeon, the first isolate of the lineage 'Rice Cluster I', and proposal of the new archaeal order Methanocellales ord. nov.</title>
        <authorList>
            <person name="Sakai S."/>
            <person name="Imachi H."/>
            <person name="Hanada S."/>
            <person name="Ohashi A."/>
            <person name="Harada H."/>
            <person name="Kamagata Y."/>
        </authorList>
    </citation>
    <scope>NUCLEOTIDE SEQUENCE [LARGE SCALE GENOMIC DNA]</scope>
    <source>
        <strain evidence="15">DSM 17711 / JCM 13418 / NBRC 101707 / SANAE</strain>
    </source>
</reference>
<dbReference type="GO" id="GO:0003883">
    <property type="term" value="F:CTP synthase activity"/>
    <property type="evidence" value="ECO:0007669"/>
    <property type="project" value="UniProtKB-UniRule"/>
</dbReference>
<feature type="active site" evidence="11">
    <location>
        <position position="501"/>
    </location>
</feature>
<feature type="binding site" evidence="11">
    <location>
        <begin position="379"/>
        <end position="382"/>
    </location>
    <ligand>
        <name>L-glutamine</name>
        <dbReference type="ChEBI" id="CHEBI:58359"/>
    </ligand>
</feature>
<feature type="binding site" evidence="11">
    <location>
        <position position="458"/>
    </location>
    <ligand>
        <name>L-glutamine</name>
        <dbReference type="ChEBI" id="CHEBI:58359"/>
    </ligand>
</feature>
<name>D1YVU7_METPS</name>
<sequence>MKYVVVTGGVMSGLGKGITAASTGRILKNKGYKVTAIKIDPYINIDAGTMSPFQHGEVYVLKDGGEADIDLGHYERFMDINLTSEHNITTGKIYKTVIEKERRGDYLGKTVQIIPHITNEIKERIRHIAKKSGADICLVEVGGTVGDIESMPFLEAVRQMRAEEAEEDLTLIHVTLVPIDTMDEQKTKPTQHSVKELRELGIQPDIIVARCKKPLARSTKQKIALFTDVREEAVISCHDSDDIYKVPIQLEHEGMPNVLMRHMNLPPLDDSKSWNEMVGRLVAADKSLTVAILSKYGIEDVYLSVKEALKHAGIATGAKIKIKWVESEELEKADDLSKFFTDVDGILVPGGFGTRGIEGNIKGIQYAREHNIPYLGLCLGFQLATIEFTRNVVGYKDATSSEFSTTGTHVIDFLPEQKDVKNMGGTMRLGEHKLWIKDNTLAHRLYGATKISERHRHRYEVNPDLIDEIESHGLVYSAKNDNRMEILELPSHRFFMGTQFHPEFKSRPERPSPPFLGFVQAMLDAKKPEAGKIVARNSREPLTSN</sequence>
<keyword evidence="8 11" id="KW-0315">Glutamine amidotransferase</keyword>
<feature type="binding site" evidence="11">
    <location>
        <begin position="13"/>
        <end position="18"/>
    </location>
    <ligand>
        <name>ATP</name>
        <dbReference type="ChEBI" id="CHEBI:30616"/>
    </ligand>
</feature>
<comment type="function">
    <text evidence="11">Catalyzes the ATP-dependent amination of UTP to CTP with either L-glutamine or ammonia as the source of nitrogen. Regulates intracellular CTP levels through interactions with the four ribonucleotide triphosphates.</text>
</comment>
<dbReference type="InterPro" id="IPR029062">
    <property type="entry name" value="Class_I_gatase-like"/>
</dbReference>
<dbReference type="InterPro" id="IPR004468">
    <property type="entry name" value="CTP_synthase"/>
</dbReference>
<comment type="catalytic activity">
    <reaction evidence="10 11">
        <text>UTP + L-glutamine + ATP + H2O = CTP + L-glutamate + ADP + phosphate + 2 H(+)</text>
        <dbReference type="Rhea" id="RHEA:26426"/>
        <dbReference type="ChEBI" id="CHEBI:15377"/>
        <dbReference type="ChEBI" id="CHEBI:15378"/>
        <dbReference type="ChEBI" id="CHEBI:29985"/>
        <dbReference type="ChEBI" id="CHEBI:30616"/>
        <dbReference type="ChEBI" id="CHEBI:37563"/>
        <dbReference type="ChEBI" id="CHEBI:43474"/>
        <dbReference type="ChEBI" id="CHEBI:46398"/>
        <dbReference type="ChEBI" id="CHEBI:58359"/>
        <dbReference type="ChEBI" id="CHEBI:456216"/>
        <dbReference type="EC" id="6.3.4.2"/>
    </reaction>
</comment>
<keyword evidence="3 11" id="KW-0436">Ligase</keyword>
<dbReference type="NCBIfam" id="NF003792">
    <property type="entry name" value="PRK05380.1"/>
    <property type="match status" value="1"/>
</dbReference>
<dbReference type="PATRIC" id="fig|304371.9.peg.511"/>
<feature type="binding site" evidence="11">
    <location>
        <position position="12"/>
    </location>
    <ligand>
        <name>CTP</name>
        <dbReference type="ChEBI" id="CHEBI:37563"/>
        <note>allosteric inhibitor</note>
    </ligand>
</feature>
<proteinExistence type="inferred from homology"/>
<comment type="catalytic activity">
    <reaction evidence="11">
        <text>UTP + NH4(+) + ATP = CTP + ADP + phosphate + 2 H(+)</text>
        <dbReference type="Rhea" id="RHEA:16597"/>
        <dbReference type="ChEBI" id="CHEBI:15378"/>
        <dbReference type="ChEBI" id="CHEBI:28938"/>
        <dbReference type="ChEBI" id="CHEBI:30616"/>
        <dbReference type="ChEBI" id="CHEBI:37563"/>
        <dbReference type="ChEBI" id="CHEBI:43474"/>
        <dbReference type="ChEBI" id="CHEBI:46398"/>
        <dbReference type="ChEBI" id="CHEBI:456216"/>
    </reaction>
</comment>
<dbReference type="GO" id="GO:0044210">
    <property type="term" value="P:'de novo' CTP biosynthetic process"/>
    <property type="evidence" value="ECO:0007669"/>
    <property type="project" value="UniProtKB-UniRule"/>
</dbReference>
<dbReference type="FunFam" id="3.40.50.880:FF:000002">
    <property type="entry name" value="CTP synthase"/>
    <property type="match status" value="1"/>
</dbReference>
<feature type="active site" evidence="11">
    <location>
        <position position="503"/>
    </location>
</feature>
<feature type="binding site" evidence="11">
    <location>
        <position position="12"/>
    </location>
    <ligand>
        <name>UTP</name>
        <dbReference type="ChEBI" id="CHEBI:46398"/>
    </ligand>
</feature>
<evidence type="ECO:0000256" key="3">
    <source>
        <dbReference type="ARBA" id="ARBA00022598"/>
    </source>
</evidence>
<dbReference type="GO" id="GO:0005524">
    <property type="term" value="F:ATP binding"/>
    <property type="evidence" value="ECO:0007669"/>
    <property type="project" value="UniProtKB-KW"/>
</dbReference>
<dbReference type="EMBL" id="AP011532">
    <property type="protein sequence ID" value="BAI60569.1"/>
    <property type="molecule type" value="Genomic_DNA"/>
</dbReference>
<dbReference type="CDD" id="cd01746">
    <property type="entry name" value="GATase1_CTP_Synthase"/>
    <property type="match status" value="1"/>
</dbReference>
<dbReference type="Gene3D" id="3.40.50.300">
    <property type="entry name" value="P-loop containing nucleotide triphosphate hydrolases"/>
    <property type="match status" value="1"/>
</dbReference>
<dbReference type="RefSeq" id="WP_012899249.1">
    <property type="nucleotide sequence ID" value="NC_013665.1"/>
</dbReference>
<dbReference type="GeneID" id="8683005"/>
<evidence type="ECO:0000256" key="10">
    <source>
        <dbReference type="ARBA" id="ARBA00047781"/>
    </source>
</evidence>
<dbReference type="GO" id="GO:0042802">
    <property type="term" value="F:identical protein binding"/>
    <property type="evidence" value="ECO:0007669"/>
    <property type="project" value="TreeGrafter"/>
</dbReference>
<evidence type="ECO:0000256" key="4">
    <source>
        <dbReference type="ARBA" id="ARBA00022723"/>
    </source>
</evidence>
<evidence type="ECO:0000256" key="7">
    <source>
        <dbReference type="ARBA" id="ARBA00022842"/>
    </source>
</evidence>
<dbReference type="GO" id="GO:0019856">
    <property type="term" value="P:pyrimidine nucleobase biosynthetic process"/>
    <property type="evidence" value="ECO:0007669"/>
    <property type="project" value="TreeGrafter"/>
</dbReference>
<evidence type="ECO:0000256" key="9">
    <source>
        <dbReference type="ARBA" id="ARBA00022975"/>
    </source>
</evidence>
<feature type="binding site" evidence="11">
    <location>
        <begin position="186"/>
        <end position="191"/>
    </location>
    <ligand>
        <name>UTP</name>
        <dbReference type="ChEBI" id="CHEBI:46398"/>
    </ligand>
</feature>
<evidence type="ECO:0000259" key="12">
    <source>
        <dbReference type="Pfam" id="PF00117"/>
    </source>
</evidence>
<evidence type="ECO:0000313" key="14">
    <source>
        <dbReference type="EMBL" id="BAI60569.1"/>
    </source>
</evidence>
<feature type="binding site" evidence="11">
    <location>
        <position position="402"/>
    </location>
    <ligand>
        <name>L-glutamine</name>
        <dbReference type="ChEBI" id="CHEBI:58359"/>
    </ligand>
</feature>
<feature type="binding site" evidence="11">
    <location>
        <position position="70"/>
    </location>
    <ligand>
        <name>ATP</name>
        <dbReference type="ChEBI" id="CHEBI:30616"/>
    </ligand>
</feature>
<keyword evidence="7 11" id="KW-0460">Magnesium</keyword>
<dbReference type="UniPathway" id="UPA00159">
    <property type="reaction ID" value="UER00277"/>
</dbReference>
<comment type="miscellaneous">
    <text evidence="11">CTPSs have evolved a hybrid strategy for distinguishing between UTP and CTP. The overlapping regions of the product feedback inhibitory and substrate sites recognize a common feature in both compounds, the triphosphate moiety. To differentiate isosteric substrate and product pyrimidine rings, an additional pocket far from the expected kinase/ligase catalytic site, specifically recognizes the cytosine and ribose portions of the product inhibitor.</text>
</comment>
<dbReference type="InterPro" id="IPR033828">
    <property type="entry name" value="GATase1_CTP_Synthase"/>
</dbReference>
<feature type="binding site" evidence="11">
    <location>
        <position position="222"/>
    </location>
    <ligand>
        <name>CTP</name>
        <dbReference type="ChEBI" id="CHEBI:37563"/>
        <note>allosteric inhibitor</note>
    </ligand>
</feature>
<dbReference type="SUPFAM" id="SSF52317">
    <property type="entry name" value="Class I glutamine amidotransferase-like"/>
    <property type="match status" value="1"/>
</dbReference>
<dbReference type="GO" id="GO:0046872">
    <property type="term" value="F:metal ion binding"/>
    <property type="evidence" value="ECO:0007669"/>
    <property type="project" value="UniProtKB-KW"/>
</dbReference>
<keyword evidence="15" id="KW-1185">Reference proteome</keyword>
<dbReference type="InterPro" id="IPR017926">
    <property type="entry name" value="GATASE"/>
</dbReference>
<comment type="catalytic activity">
    <reaction evidence="11">
        <text>L-glutamine + H2O = L-glutamate + NH4(+)</text>
        <dbReference type="Rhea" id="RHEA:15889"/>
        <dbReference type="ChEBI" id="CHEBI:15377"/>
        <dbReference type="ChEBI" id="CHEBI:28938"/>
        <dbReference type="ChEBI" id="CHEBI:29985"/>
        <dbReference type="ChEBI" id="CHEBI:58359"/>
    </reaction>
</comment>
<evidence type="ECO:0000256" key="2">
    <source>
        <dbReference type="ARBA" id="ARBA00007533"/>
    </source>
</evidence>
<keyword evidence="5 11" id="KW-0547">Nucleotide-binding</keyword>
<evidence type="ECO:0000256" key="8">
    <source>
        <dbReference type="ARBA" id="ARBA00022962"/>
    </source>
</evidence>
<feature type="domain" description="CTP synthase N-terminal" evidence="13">
    <location>
        <begin position="2"/>
        <end position="265"/>
    </location>
</feature>
<keyword evidence="9 11" id="KW-0665">Pyrimidine biosynthesis</keyword>
<dbReference type="PROSITE" id="PS51273">
    <property type="entry name" value="GATASE_TYPE_1"/>
    <property type="match status" value="1"/>
</dbReference>
<evidence type="ECO:0000256" key="11">
    <source>
        <dbReference type="HAMAP-Rule" id="MF_01227"/>
    </source>
</evidence>
<gene>
    <name evidence="11 14" type="primary">pyrG</name>
    <name evidence="14" type="ordered locus">MCP_0497</name>
</gene>
<dbReference type="PANTHER" id="PTHR11550:SF0">
    <property type="entry name" value="CTP SYNTHASE-RELATED"/>
    <property type="match status" value="1"/>
</dbReference>
<feature type="binding site" evidence="11">
    <location>
        <position position="140"/>
    </location>
    <ligand>
        <name>Mg(2+)</name>
        <dbReference type="ChEBI" id="CHEBI:18420"/>
    </ligand>
</feature>
<dbReference type="MEROPS" id="C26.964"/>
<dbReference type="InParanoid" id="D1YVU7"/>
<comment type="similarity">
    <text evidence="2 11">Belongs to the CTP synthase family.</text>
</comment>
<feature type="region of interest" description="Amidoligase domain" evidence="11">
    <location>
        <begin position="1"/>
        <end position="265"/>
    </location>
</feature>
<feature type="binding site" evidence="11">
    <location>
        <begin position="147"/>
        <end position="149"/>
    </location>
    <ligand>
        <name>CTP</name>
        <dbReference type="ChEBI" id="CHEBI:37563"/>
        <note>allosteric inhibitor</note>
    </ligand>
</feature>
<dbReference type="Pfam" id="PF00117">
    <property type="entry name" value="GATase"/>
    <property type="match status" value="1"/>
</dbReference>
<reference evidence="15" key="3">
    <citation type="journal article" date="2011" name="PLoS ONE">
        <title>Genome sequence of a mesophilic hydrogenotrophic methanogen Methanocella paludicola, the first cultivated representative of the order Methanocellales.</title>
        <authorList>
            <person name="Sakai S."/>
            <person name="Takaki Y."/>
            <person name="Shimamura S."/>
            <person name="Sekine M."/>
            <person name="Tajima T."/>
            <person name="Kosugi H."/>
            <person name="Ichikawa N."/>
            <person name="Tasumi E."/>
            <person name="Hiraki A.T."/>
            <person name="Shimizu A."/>
            <person name="Kato Y."/>
            <person name="Nishiko R."/>
            <person name="Mori K."/>
            <person name="Fujita N."/>
            <person name="Imachi H."/>
            <person name="Takai K."/>
        </authorList>
    </citation>
    <scope>NUCLEOTIDE SEQUENCE [LARGE SCALE GENOMIC DNA]</scope>
    <source>
        <strain evidence="15">DSM 17711 / JCM 13418 / NBRC 101707 / SANAE</strain>
    </source>
</reference>
<dbReference type="InterPro" id="IPR027417">
    <property type="entry name" value="P-loop_NTPase"/>
</dbReference>
<dbReference type="GO" id="GO:0097268">
    <property type="term" value="C:cytoophidium"/>
    <property type="evidence" value="ECO:0007669"/>
    <property type="project" value="UniProtKB-ARBA"/>
</dbReference>
<dbReference type="PANTHER" id="PTHR11550">
    <property type="entry name" value="CTP SYNTHASE"/>
    <property type="match status" value="1"/>
</dbReference>
<dbReference type="Gene3D" id="3.40.50.880">
    <property type="match status" value="1"/>
</dbReference>
<evidence type="ECO:0000256" key="1">
    <source>
        <dbReference type="ARBA" id="ARBA00005171"/>
    </source>
</evidence>
<reference evidence="14 15" key="1">
    <citation type="journal article" date="2007" name="Appl. Environ. Microbiol.">
        <title>Isolation of key methanogens for global methane emission from rice paddy fields: a novel isolate affiliated with the clone cluster rice cluster I.</title>
        <authorList>
            <person name="Sakai S."/>
            <person name="Imachi H."/>
            <person name="Sekiguchi Y."/>
            <person name="Ohashi A."/>
            <person name="Harada H."/>
            <person name="Kamagata Y."/>
        </authorList>
    </citation>
    <scope>NUCLEOTIDE SEQUENCE [LARGE SCALE GENOMIC DNA]</scope>
    <source>
        <strain evidence="15">DSM 17711 / JCM 13418 / NBRC 101707 / SANAE</strain>
    </source>
</reference>
<feature type="domain" description="Glutamine amidotransferase" evidence="12">
    <location>
        <begin position="300"/>
        <end position="520"/>
    </location>
</feature>
<dbReference type="KEGG" id="mpd:MCP_0497"/>
<dbReference type="Proteomes" id="UP000001882">
    <property type="component" value="Chromosome"/>
</dbReference>
<dbReference type="eggNOG" id="arCOG00063">
    <property type="taxonomic scope" value="Archaea"/>
</dbReference>
<dbReference type="GO" id="GO:0004359">
    <property type="term" value="F:glutaminase activity"/>
    <property type="evidence" value="ECO:0007669"/>
    <property type="project" value="RHEA"/>
</dbReference>
<dbReference type="FunCoup" id="D1YVU7">
    <property type="interactions" value="197"/>
</dbReference>
<comment type="pathway">
    <text evidence="1 11">Pyrimidine metabolism; CTP biosynthesis via de novo pathway; CTP from UDP: step 2/2.</text>
</comment>
<comment type="caution">
    <text evidence="11">Lacks conserved residue(s) required for the propagation of feature annotation.</text>
</comment>
<comment type="activity regulation">
    <text evidence="11">Allosterically activated by GTP, when glutamine is the substrate; GTP has no effect on the reaction when ammonia is the substrate. The allosteric effector GTP functions by stabilizing the protein conformation that binds the tetrahedral intermediate(s) formed during glutamine hydrolysis. Inhibited by the product CTP, via allosteric rather than competitive inhibition.</text>
</comment>
<feature type="active site" description="Nucleophile; for glutamine hydrolysis" evidence="11">
    <location>
        <position position="378"/>
    </location>
</feature>
<evidence type="ECO:0000259" key="13">
    <source>
        <dbReference type="Pfam" id="PF06418"/>
    </source>
</evidence>
<dbReference type="SUPFAM" id="SSF52540">
    <property type="entry name" value="P-loop containing nucleoside triphosphate hydrolases"/>
    <property type="match status" value="1"/>
</dbReference>
<evidence type="ECO:0000256" key="5">
    <source>
        <dbReference type="ARBA" id="ARBA00022741"/>
    </source>
</evidence>
<dbReference type="STRING" id="304371.MCP_0497"/>
<dbReference type="FunFam" id="3.40.50.300:FF:000009">
    <property type="entry name" value="CTP synthase"/>
    <property type="match status" value="1"/>
</dbReference>
<accession>D1YVU7</accession>
<dbReference type="OrthoDB" id="52769at2157"/>
<protein>
    <recommendedName>
        <fullName evidence="11">CTP synthase</fullName>
        <ecNumber evidence="11">6.3.4.2</ecNumber>
    </recommendedName>
    <alternativeName>
        <fullName evidence="11">Cytidine 5'-triphosphate synthase</fullName>
    </alternativeName>
    <alternativeName>
        <fullName evidence="11">Cytidine triphosphate synthetase</fullName>
        <shortName evidence="11">CTP synthetase</shortName>
        <shortName evidence="11">CTPS</shortName>
    </alternativeName>
    <alternativeName>
        <fullName evidence="11">UTP--ammonia ligase</fullName>
    </alternativeName>
</protein>
<feature type="binding site" evidence="11">
    <location>
        <begin position="186"/>
        <end position="191"/>
    </location>
    <ligand>
        <name>CTP</name>
        <dbReference type="ChEBI" id="CHEBI:37563"/>
        <note>allosteric inhibitor</note>
    </ligand>
</feature>
<organism evidence="14 15">
    <name type="scientific">Methanocella paludicola (strain DSM 17711 / JCM 13418 / NBRC 101707 / SANAE)</name>
    <dbReference type="NCBI Taxonomy" id="304371"/>
    <lineage>
        <taxon>Archaea</taxon>
        <taxon>Methanobacteriati</taxon>
        <taxon>Methanobacteriota</taxon>
        <taxon>Stenosarchaea group</taxon>
        <taxon>Methanomicrobia</taxon>
        <taxon>Methanocellales</taxon>
        <taxon>Methanocellaceae</taxon>
        <taxon>Methanocella</taxon>
    </lineage>
</organism>
<dbReference type="NCBIfam" id="TIGR00337">
    <property type="entry name" value="PyrG"/>
    <property type="match status" value="1"/>
</dbReference>
<keyword evidence="4 11" id="KW-0479">Metal-binding</keyword>
<dbReference type="Pfam" id="PF06418">
    <property type="entry name" value="CTP_synth_N"/>
    <property type="match status" value="1"/>
</dbReference>
<dbReference type="HAMAP" id="MF_01227">
    <property type="entry name" value="PyrG"/>
    <property type="match status" value="1"/>
</dbReference>
<keyword evidence="6 11" id="KW-0067">ATP-binding</keyword>
<dbReference type="AlphaFoldDB" id="D1YVU7"/>
<evidence type="ECO:0000256" key="6">
    <source>
        <dbReference type="ARBA" id="ARBA00022840"/>
    </source>
</evidence>
<feature type="binding site" evidence="11">
    <location>
        <position position="222"/>
    </location>
    <ligand>
        <name>UTP</name>
        <dbReference type="ChEBI" id="CHEBI:46398"/>
    </ligand>
</feature>
<dbReference type="InterPro" id="IPR017456">
    <property type="entry name" value="CTP_synthase_N"/>
</dbReference>
<evidence type="ECO:0000313" key="15">
    <source>
        <dbReference type="Proteomes" id="UP000001882"/>
    </source>
</evidence>